<feature type="region of interest" description="Disordered" evidence="1">
    <location>
        <begin position="239"/>
        <end position="258"/>
    </location>
</feature>
<protein>
    <submittedName>
        <fullName evidence="2">Uncharacterized protein</fullName>
    </submittedName>
</protein>
<feature type="compositionally biased region" description="Acidic residues" evidence="1">
    <location>
        <begin position="248"/>
        <end position="258"/>
    </location>
</feature>
<organism evidence="2 3">
    <name type="scientific">Cherax quadricarinatus</name>
    <name type="common">Australian red claw crayfish</name>
    <dbReference type="NCBI Taxonomy" id="27406"/>
    <lineage>
        <taxon>Eukaryota</taxon>
        <taxon>Metazoa</taxon>
        <taxon>Ecdysozoa</taxon>
        <taxon>Arthropoda</taxon>
        <taxon>Crustacea</taxon>
        <taxon>Multicrustacea</taxon>
        <taxon>Malacostraca</taxon>
        <taxon>Eumalacostraca</taxon>
        <taxon>Eucarida</taxon>
        <taxon>Decapoda</taxon>
        <taxon>Pleocyemata</taxon>
        <taxon>Astacidea</taxon>
        <taxon>Parastacoidea</taxon>
        <taxon>Parastacidae</taxon>
        <taxon>Cherax</taxon>
    </lineage>
</organism>
<accession>A0AAW0XJ92</accession>
<evidence type="ECO:0000313" key="2">
    <source>
        <dbReference type="EMBL" id="KAK8738104.1"/>
    </source>
</evidence>
<evidence type="ECO:0000256" key="1">
    <source>
        <dbReference type="SAM" id="MobiDB-lite"/>
    </source>
</evidence>
<dbReference type="EMBL" id="JARKIK010000040">
    <property type="protein sequence ID" value="KAK8738104.1"/>
    <property type="molecule type" value="Genomic_DNA"/>
</dbReference>
<dbReference type="Proteomes" id="UP001445076">
    <property type="component" value="Unassembled WGS sequence"/>
</dbReference>
<keyword evidence="3" id="KW-1185">Reference proteome</keyword>
<evidence type="ECO:0000313" key="3">
    <source>
        <dbReference type="Proteomes" id="UP001445076"/>
    </source>
</evidence>
<dbReference type="AlphaFoldDB" id="A0AAW0XJ92"/>
<proteinExistence type="predicted"/>
<reference evidence="2 3" key="1">
    <citation type="journal article" date="2024" name="BMC Genomics">
        <title>Genome assembly of redclaw crayfish (Cherax quadricarinatus) provides insights into its immune adaptation and hypoxia tolerance.</title>
        <authorList>
            <person name="Liu Z."/>
            <person name="Zheng J."/>
            <person name="Li H."/>
            <person name="Fang K."/>
            <person name="Wang S."/>
            <person name="He J."/>
            <person name="Zhou D."/>
            <person name="Weng S."/>
            <person name="Chi M."/>
            <person name="Gu Z."/>
            <person name="He J."/>
            <person name="Li F."/>
            <person name="Wang M."/>
        </authorList>
    </citation>
    <scope>NUCLEOTIDE SEQUENCE [LARGE SCALE GENOMIC DNA]</scope>
    <source>
        <strain evidence="2">ZL_2023a</strain>
    </source>
</reference>
<gene>
    <name evidence="2" type="ORF">OTU49_004044</name>
</gene>
<name>A0AAW0XJ92_CHEQU</name>
<sequence length="258" mass="28353">MLEVGGEECAGPRHLAVKISPVRRLCRAEGVEQQPDENEGVTACPQVLRQLCAQLRTPGRSGRGGRGPILSLAALRSRLASRPYWLRCLCSQQEVPSITERELVPLLSLTPAHRFIVLVVTNSSQSQGSVVVGGESLIKAVYVAQNLPALRPCLQSPSEPSLAFIKYDLAKSKGKRKERKGAQPTLLNGGQVKMGMVLIYKKTQMLYAGFPLASYGCMKQDFLNFISVYAKHDFHLRASPLEPRDNSSDDPQEIPEET</sequence>
<comment type="caution">
    <text evidence="2">The sequence shown here is derived from an EMBL/GenBank/DDBJ whole genome shotgun (WGS) entry which is preliminary data.</text>
</comment>